<gene>
    <name evidence="4" type="ORF">MNV_980027</name>
</gene>
<accession>A0A284VUF5</accession>
<evidence type="ECO:0000259" key="3">
    <source>
        <dbReference type="PROSITE" id="PS51145"/>
    </source>
</evidence>
<protein>
    <recommendedName>
        <fullName evidence="3">ZU5 domain-containing protein</fullName>
    </recommendedName>
</protein>
<feature type="region of interest" description="Disordered" evidence="1">
    <location>
        <begin position="314"/>
        <end position="333"/>
    </location>
</feature>
<dbReference type="PROSITE" id="PS51145">
    <property type="entry name" value="ZU5"/>
    <property type="match status" value="1"/>
</dbReference>
<evidence type="ECO:0000313" key="5">
    <source>
        <dbReference type="Proteomes" id="UP000218615"/>
    </source>
</evidence>
<evidence type="ECO:0000256" key="2">
    <source>
        <dbReference type="SAM" id="Phobius"/>
    </source>
</evidence>
<sequence>MVVKKGQKKSILSSALITVFIVIMLIISGPAQAVSVKIADLDSSYTSGSSISFKIKIDIEDLDQYVPITNISLDLTGPSGVNKKSTFYLNGTPIPGGDSNISISPDDKNPSGKYGYGYGYGFDDVLDQGTDFGYGYGYGYGYSYGYGVKPKLEYDYDVTIDTTSLPVGSYSMVASLNTGRTEKPAFSSETETFDIVASGGGTSESIPVSIEIKPETINPKSNGEITVTIFNNDSAGFDVGNLNISTVRFGPNGAAPFWNNTPADKKLMLKFYTNDTGIQCGDTQATLTGKTYSEQDIVGTGSFRTRECSIDVPLSTDESGITNTTVTRESPSGNMTITIPAGTRALKSDGTPLSNITVTSLADLPSKAREKLSSRDRSIGELVELEPSGSTFVPPIRIRFNYTEPLPSGVSESSLQIRTYNETTDTWETLPIVERNTEENYIIANVSHFSTFALIGTVPEESSSGSGGSSGSTGGSGGSTGGGGVISSEPFDNIARVETVDRDLLADRAVKYTYSTLGLYEIDVTGGENENAISIRVEELKGTSTLVNESAPGNVYKNFNIWAGTKKIKDARLRYKIENTWLESNGLAGSDMKILRWSENRWQTLDIAEIKNDGTYTFVEADTPGFSSFVLTGLKGGLLPALTPIATQQPEETSTTSGTATITQTPTSEAPPVNLAIVMLVIVLIAIVAVVYIKRKEIFKK</sequence>
<feature type="transmembrane region" description="Helical" evidence="2">
    <location>
        <begin position="673"/>
        <end position="693"/>
    </location>
</feature>
<feature type="compositionally biased region" description="Gly residues" evidence="1">
    <location>
        <begin position="465"/>
        <end position="485"/>
    </location>
</feature>
<keyword evidence="2" id="KW-0472">Membrane</keyword>
<dbReference type="Proteomes" id="UP000218615">
    <property type="component" value="Unassembled WGS sequence"/>
</dbReference>
<dbReference type="EMBL" id="FZMP01000249">
    <property type="protein sequence ID" value="SNQ62925.1"/>
    <property type="molecule type" value="Genomic_DNA"/>
</dbReference>
<name>A0A284VUF5_9EURY</name>
<organism evidence="4 5">
    <name type="scientific">Candidatus Methanoperedens nitratireducens</name>
    <dbReference type="NCBI Taxonomy" id="1392998"/>
    <lineage>
        <taxon>Archaea</taxon>
        <taxon>Methanobacteriati</taxon>
        <taxon>Methanobacteriota</taxon>
        <taxon>Stenosarchaea group</taxon>
        <taxon>Methanomicrobia</taxon>
        <taxon>Methanosarcinales</taxon>
        <taxon>ANME-2 cluster</taxon>
        <taxon>Candidatus Methanoperedentaceae</taxon>
        <taxon>Candidatus Methanoperedens</taxon>
    </lineage>
</organism>
<feature type="region of interest" description="Disordered" evidence="1">
    <location>
        <begin position="460"/>
        <end position="489"/>
    </location>
</feature>
<dbReference type="AlphaFoldDB" id="A0A284VUF5"/>
<evidence type="ECO:0000256" key="1">
    <source>
        <dbReference type="SAM" id="MobiDB-lite"/>
    </source>
</evidence>
<feature type="domain" description="ZU5" evidence="3">
    <location>
        <begin position="315"/>
        <end position="458"/>
    </location>
</feature>
<proteinExistence type="predicted"/>
<keyword evidence="5" id="KW-1185">Reference proteome</keyword>
<keyword evidence="2" id="KW-1133">Transmembrane helix</keyword>
<feature type="compositionally biased region" description="Polar residues" evidence="1">
    <location>
        <begin position="316"/>
        <end position="333"/>
    </location>
</feature>
<evidence type="ECO:0000313" key="4">
    <source>
        <dbReference type="EMBL" id="SNQ62925.1"/>
    </source>
</evidence>
<reference evidence="5" key="1">
    <citation type="submission" date="2017-06" db="EMBL/GenBank/DDBJ databases">
        <authorList>
            <person name="Cremers G."/>
        </authorList>
    </citation>
    <scope>NUCLEOTIDE SEQUENCE [LARGE SCALE GENOMIC DNA]</scope>
</reference>
<dbReference type="NCBIfam" id="TIGR04213">
    <property type="entry name" value="PGF_pre_PGF"/>
    <property type="match status" value="1"/>
</dbReference>
<dbReference type="InterPro" id="IPR000906">
    <property type="entry name" value="ZU5_dom"/>
</dbReference>
<dbReference type="InterPro" id="IPR026453">
    <property type="entry name" value="PGF_pre_PGF"/>
</dbReference>
<keyword evidence="2" id="KW-0812">Transmembrane</keyword>